<reference evidence="10" key="1">
    <citation type="journal article" date="2015" name="Nat. Plants">
        <title>Genome expansion of Arabis alpina linked with retrotransposition and reduced symmetric DNA methylation.</title>
        <authorList>
            <person name="Willing E.M."/>
            <person name="Rawat V."/>
            <person name="Mandakova T."/>
            <person name="Maumus F."/>
            <person name="James G.V."/>
            <person name="Nordstroem K.J."/>
            <person name="Becker C."/>
            <person name="Warthmann N."/>
            <person name="Chica C."/>
            <person name="Szarzynska B."/>
            <person name="Zytnicki M."/>
            <person name="Albani M.C."/>
            <person name="Kiefer C."/>
            <person name="Bergonzi S."/>
            <person name="Castaings L."/>
            <person name="Mateos J.L."/>
            <person name="Berns M.C."/>
            <person name="Bujdoso N."/>
            <person name="Piofczyk T."/>
            <person name="de Lorenzo L."/>
            <person name="Barrero-Sicilia C."/>
            <person name="Mateos I."/>
            <person name="Piednoel M."/>
            <person name="Hagmann J."/>
            <person name="Chen-Min-Tao R."/>
            <person name="Iglesias-Fernandez R."/>
            <person name="Schuster S.C."/>
            <person name="Alonso-Blanco C."/>
            <person name="Roudier F."/>
            <person name="Carbonero P."/>
            <person name="Paz-Ares J."/>
            <person name="Davis S.J."/>
            <person name="Pecinka A."/>
            <person name="Quesneville H."/>
            <person name="Colot V."/>
            <person name="Lysak M.A."/>
            <person name="Weigel D."/>
            <person name="Coupland G."/>
            <person name="Schneeberger K."/>
        </authorList>
    </citation>
    <scope>NUCLEOTIDE SEQUENCE [LARGE SCALE GENOMIC DNA]</scope>
    <source>
        <strain evidence="10">cv. Pajares</strain>
    </source>
</reference>
<name>A0A087GCU4_ARAAL</name>
<evidence type="ECO:0000256" key="7">
    <source>
        <dbReference type="SAM" id="MobiDB-lite"/>
    </source>
</evidence>
<evidence type="ECO:0000256" key="2">
    <source>
        <dbReference type="ARBA" id="ARBA00023015"/>
    </source>
</evidence>
<dbReference type="SUPFAM" id="SSF118290">
    <property type="entry name" value="WRKY DNA-binding domain"/>
    <property type="match status" value="1"/>
</dbReference>
<protein>
    <recommendedName>
        <fullName evidence="8">WRKY domain-containing protein</fullName>
    </recommendedName>
</protein>
<dbReference type="InterPro" id="IPR036576">
    <property type="entry name" value="WRKY_dom_sf"/>
</dbReference>
<feature type="region of interest" description="Disordered" evidence="7">
    <location>
        <begin position="62"/>
        <end position="98"/>
    </location>
</feature>
<dbReference type="GO" id="GO:0010150">
    <property type="term" value="P:leaf senescence"/>
    <property type="evidence" value="ECO:0007669"/>
    <property type="project" value="EnsemblPlants"/>
</dbReference>
<dbReference type="GO" id="GO:0003700">
    <property type="term" value="F:DNA-binding transcription factor activity"/>
    <property type="evidence" value="ECO:0007669"/>
    <property type="project" value="InterPro"/>
</dbReference>
<evidence type="ECO:0000259" key="8">
    <source>
        <dbReference type="PROSITE" id="PS50811"/>
    </source>
</evidence>
<keyword evidence="10" id="KW-1185">Reference proteome</keyword>
<dbReference type="AlphaFoldDB" id="A0A087GCU4"/>
<evidence type="ECO:0000313" key="10">
    <source>
        <dbReference type="Proteomes" id="UP000029120"/>
    </source>
</evidence>
<dbReference type="GO" id="GO:0005634">
    <property type="term" value="C:nucleus"/>
    <property type="evidence" value="ECO:0007669"/>
    <property type="project" value="UniProtKB-SubCell"/>
</dbReference>
<accession>A0A087GCU4</accession>
<dbReference type="Pfam" id="PF03106">
    <property type="entry name" value="WRKY"/>
    <property type="match status" value="1"/>
</dbReference>
<dbReference type="GO" id="GO:0005737">
    <property type="term" value="C:cytoplasm"/>
    <property type="evidence" value="ECO:0007669"/>
    <property type="project" value="EnsemblPlants"/>
</dbReference>
<gene>
    <name evidence="9" type="ordered locus">AALP_Aa8g416600</name>
</gene>
<evidence type="ECO:0000256" key="4">
    <source>
        <dbReference type="ARBA" id="ARBA00023163"/>
    </source>
</evidence>
<dbReference type="GO" id="GO:0042542">
    <property type="term" value="P:response to hydrogen peroxide"/>
    <property type="evidence" value="ECO:0007669"/>
    <property type="project" value="EnsemblPlants"/>
</dbReference>
<keyword evidence="2" id="KW-0805">Transcription regulation</keyword>
<dbReference type="Proteomes" id="UP000029120">
    <property type="component" value="Chromosome 8"/>
</dbReference>
<dbReference type="Gramene" id="KFK27696">
    <property type="protein sequence ID" value="KFK27696"/>
    <property type="gene ID" value="AALP_AA8G416600"/>
</dbReference>
<proteinExistence type="inferred from homology"/>
<dbReference type="PROSITE" id="PS50811">
    <property type="entry name" value="WRKY"/>
    <property type="match status" value="1"/>
</dbReference>
<evidence type="ECO:0000256" key="3">
    <source>
        <dbReference type="ARBA" id="ARBA00023125"/>
    </source>
</evidence>
<evidence type="ECO:0000256" key="6">
    <source>
        <dbReference type="ARBA" id="ARBA00060850"/>
    </source>
</evidence>
<sequence length="310" mass="35232">MEKKSSSEEWEKMKKEINELMIEGRDYAHQFGSASSQETREHLAKKILESYHKSLTILNYSGEPDQDSLGEGSPNSDDSDLEPRIVKSSKKSMPRWTEKVRITPEAGVDRSLDDGFSWRKYGQKDILGAKFPRGYYRCTHRKSQGCEATKQVQRSDQDPILFEISYRGIHSCSQAANVGSTIRVQNLEPNQNQNQEVLENVKESLDTDHRNYNHQSHLHQTLHYPLPSTPILESNHAYMLQMRDHNNEFFGTTSMSSDLGTNVSCDFLASRDVGSASHSTSNSPSTVRLESPFESFDPNYPFGGFGEFYS</sequence>
<evidence type="ECO:0000313" key="9">
    <source>
        <dbReference type="EMBL" id="KFK27696.1"/>
    </source>
</evidence>
<keyword evidence="4" id="KW-0804">Transcription</keyword>
<dbReference type="GO" id="GO:0009751">
    <property type="term" value="P:response to salicylic acid"/>
    <property type="evidence" value="ECO:0007669"/>
    <property type="project" value="EnsemblPlants"/>
</dbReference>
<dbReference type="SMART" id="SM00774">
    <property type="entry name" value="WRKY"/>
    <property type="match status" value="1"/>
</dbReference>
<dbReference type="PANTHER" id="PTHR32096:SF115">
    <property type="entry name" value="WRKY TRANSCRIPTION FACTOR 30-RELATED"/>
    <property type="match status" value="1"/>
</dbReference>
<evidence type="ECO:0000256" key="5">
    <source>
        <dbReference type="ARBA" id="ARBA00023242"/>
    </source>
</evidence>
<comment type="subcellular location">
    <subcellularLocation>
        <location evidence="1">Nucleus</location>
    </subcellularLocation>
</comment>
<dbReference type="OrthoDB" id="1888929at2759"/>
<keyword evidence="5" id="KW-0539">Nucleus</keyword>
<dbReference type="InterPro" id="IPR044810">
    <property type="entry name" value="WRKY_plant"/>
</dbReference>
<dbReference type="OMA" id="RDYAHQF"/>
<dbReference type="GO" id="GO:0010193">
    <property type="term" value="P:response to ozone"/>
    <property type="evidence" value="ECO:0007669"/>
    <property type="project" value="EnsemblPlants"/>
</dbReference>
<dbReference type="PANTHER" id="PTHR32096">
    <property type="entry name" value="WRKY TRANSCRIPTION FACTOR 30-RELATED-RELATED"/>
    <property type="match status" value="1"/>
</dbReference>
<dbReference type="GO" id="GO:0000976">
    <property type="term" value="F:transcription cis-regulatory region binding"/>
    <property type="evidence" value="ECO:0007669"/>
    <property type="project" value="TreeGrafter"/>
</dbReference>
<organism evidence="9 10">
    <name type="scientific">Arabis alpina</name>
    <name type="common">Alpine rock-cress</name>
    <dbReference type="NCBI Taxonomy" id="50452"/>
    <lineage>
        <taxon>Eukaryota</taxon>
        <taxon>Viridiplantae</taxon>
        <taxon>Streptophyta</taxon>
        <taxon>Embryophyta</taxon>
        <taxon>Tracheophyta</taxon>
        <taxon>Spermatophyta</taxon>
        <taxon>Magnoliopsida</taxon>
        <taxon>eudicotyledons</taxon>
        <taxon>Gunneridae</taxon>
        <taxon>Pentapetalae</taxon>
        <taxon>rosids</taxon>
        <taxon>malvids</taxon>
        <taxon>Brassicales</taxon>
        <taxon>Brassicaceae</taxon>
        <taxon>Arabideae</taxon>
        <taxon>Arabis</taxon>
    </lineage>
</organism>
<dbReference type="InterPro" id="IPR003657">
    <property type="entry name" value="WRKY_dom"/>
</dbReference>
<keyword evidence="3" id="KW-0238">DNA-binding</keyword>
<dbReference type="FunFam" id="2.20.25.80:FF:000009">
    <property type="entry name" value="WRKY transcription factor 53"/>
    <property type="match status" value="1"/>
</dbReference>
<comment type="similarity">
    <text evidence="6">Belongs to the WRKY group III family.</text>
</comment>
<dbReference type="EMBL" id="CM002876">
    <property type="protein sequence ID" value="KFK27696.1"/>
    <property type="molecule type" value="Genomic_DNA"/>
</dbReference>
<feature type="domain" description="WRKY" evidence="8">
    <location>
        <begin position="112"/>
        <end position="171"/>
    </location>
</feature>
<evidence type="ECO:0000256" key="1">
    <source>
        <dbReference type="ARBA" id="ARBA00004123"/>
    </source>
</evidence>
<dbReference type="Gene3D" id="2.20.25.80">
    <property type="entry name" value="WRKY domain"/>
    <property type="match status" value="1"/>
</dbReference>
<dbReference type="eggNOG" id="ENOG502QPRM">
    <property type="taxonomic scope" value="Eukaryota"/>
</dbReference>